<dbReference type="InterPro" id="IPR011009">
    <property type="entry name" value="Kinase-like_dom_sf"/>
</dbReference>
<dbReference type="GO" id="GO:0004674">
    <property type="term" value="F:protein serine/threonine kinase activity"/>
    <property type="evidence" value="ECO:0007669"/>
    <property type="project" value="InterPro"/>
</dbReference>
<name>A0AA40ER04_9PEZI</name>
<protein>
    <submittedName>
        <fullName evidence="2">Kinase-like domain-containing protein</fullName>
    </submittedName>
</protein>
<dbReference type="EMBL" id="JAUKUD010000005">
    <property type="protein sequence ID" value="KAK0743842.1"/>
    <property type="molecule type" value="Genomic_DNA"/>
</dbReference>
<dbReference type="GO" id="GO:0005524">
    <property type="term" value="F:ATP binding"/>
    <property type="evidence" value="ECO:0007669"/>
    <property type="project" value="InterPro"/>
</dbReference>
<dbReference type="SUPFAM" id="SSF56112">
    <property type="entry name" value="Protein kinase-like (PK-like)"/>
    <property type="match status" value="1"/>
</dbReference>
<keyword evidence="2" id="KW-0808">Transferase</keyword>
<dbReference type="GO" id="GO:0004521">
    <property type="term" value="F:RNA endonuclease activity"/>
    <property type="evidence" value="ECO:0007669"/>
    <property type="project" value="InterPro"/>
</dbReference>
<accession>A0AA40ER04</accession>
<keyword evidence="2" id="KW-0418">Kinase</keyword>
<keyword evidence="3" id="KW-1185">Reference proteome</keyword>
<dbReference type="PANTHER" id="PTHR13954">
    <property type="entry name" value="IRE1-RELATED"/>
    <property type="match status" value="1"/>
</dbReference>
<dbReference type="Pfam" id="PF00069">
    <property type="entry name" value="Pkinase"/>
    <property type="match status" value="1"/>
</dbReference>
<comment type="caution">
    <text evidence="2">The sequence shown here is derived from an EMBL/GenBank/DDBJ whole genome shotgun (WGS) entry which is preliminary data.</text>
</comment>
<dbReference type="Proteomes" id="UP001172155">
    <property type="component" value="Unassembled WGS sequence"/>
</dbReference>
<dbReference type="GO" id="GO:1990604">
    <property type="term" value="C:IRE1-TRAF2-ASK1 complex"/>
    <property type="evidence" value="ECO:0007669"/>
    <property type="project" value="TreeGrafter"/>
</dbReference>
<evidence type="ECO:0000259" key="1">
    <source>
        <dbReference type="PROSITE" id="PS50011"/>
    </source>
</evidence>
<dbReference type="GO" id="GO:0036498">
    <property type="term" value="P:IRE1-mediated unfolded protein response"/>
    <property type="evidence" value="ECO:0007669"/>
    <property type="project" value="TreeGrafter"/>
</dbReference>
<reference evidence="2" key="1">
    <citation type="submission" date="2023-06" db="EMBL/GenBank/DDBJ databases">
        <title>Genome-scale phylogeny and comparative genomics of the fungal order Sordariales.</title>
        <authorList>
            <consortium name="Lawrence Berkeley National Laboratory"/>
            <person name="Hensen N."/>
            <person name="Bonometti L."/>
            <person name="Westerberg I."/>
            <person name="Brannstrom I.O."/>
            <person name="Guillou S."/>
            <person name="Cros-Aarteil S."/>
            <person name="Calhoun S."/>
            <person name="Haridas S."/>
            <person name="Kuo A."/>
            <person name="Mondo S."/>
            <person name="Pangilinan J."/>
            <person name="Riley R."/>
            <person name="LaButti K."/>
            <person name="Andreopoulos B."/>
            <person name="Lipzen A."/>
            <person name="Chen C."/>
            <person name="Yanf M."/>
            <person name="Daum C."/>
            <person name="Ng V."/>
            <person name="Clum A."/>
            <person name="Steindorff A."/>
            <person name="Ohm R."/>
            <person name="Martin F."/>
            <person name="Silar P."/>
            <person name="Natvig D."/>
            <person name="Lalanne C."/>
            <person name="Gautier V."/>
            <person name="Ament-velasquez S.L."/>
            <person name="Kruys A."/>
            <person name="Hutchinson M.I."/>
            <person name="Powell A.J."/>
            <person name="Barry K."/>
            <person name="Miller A.N."/>
            <person name="Grigoriev I.V."/>
            <person name="Debuchy R."/>
            <person name="Gladieux P."/>
            <person name="Thoren M.H."/>
            <person name="Johannesson H."/>
        </authorList>
    </citation>
    <scope>NUCLEOTIDE SEQUENCE</scope>
    <source>
        <strain evidence="2">SMH3187-1</strain>
    </source>
</reference>
<dbReference type="Gene3D" id="1.10.510.10">
    <property type="entry name" value="Transferase(Phosphotransferase) domain 1"/>
    <property type="match status" value="1"/>
</dbReference>
<dbReference type="GO" id="GO:0051082">
    <property type="term" value="F:unfolded protein binding"/>
    <property type="evidence" value="ECO:0007669"/>
    <property type="project" value="TreeGrafter"/>
</dbReference>
<dbReference type="AlphaFoldDB" id="A0AA40ER04"/>
<dbReference type="InterPro" id="IPR000719">
    <property type="entry name" value="Prot_kinase_dom"/>
</dbReference>
<dbReference type="InterPro" id="IPR045133">
    <property type="entry name" value="IRE1/2-like"/>
</dbReference>
<evidence type="ECO:0000313" key="3">
    <source>
        <dbReference type="Proteomes" id="UP001172155"/>
    </source>
</evidence>
<organism evidence="2 3">
    <name type="scientific">Schizothecium vesticola</name>
    <dbReference type="NCBI Taxonomy" id="314040"/>
    <lineage>
        <taxon>Eukaryota</taxon>
        <taxon>Fungi</taxon>
        <taxon>Dikarya</taxon>
        <taxon>Ascomycota</taxon>
        <taxon>Pezizomycotina</taxon>
        <taxon>Sordariomycetes</taxon>
        <taxon>Sordariomycetidae</taxon>
        <taxon>Sordariales</taxon>
        <taxon>Schizotheciaceae</taxon>
        <taxon>Schizothecium</taxon>
    </lineage>
</organism>
<dbReference type="GO" id="GO:0070059">
    <property type="term" value="P:intrinsic apoptotic signaling pathway in response to endoplasmic reticulum stress"/>
    <property type="evidence" value="ECO:0007669"/>
    <property type="project" value="TreeGrafter"/>
</dbReference>
<feature type="domain" description="Protein kinase" evidence="1">
    <location>
        <begin position="1"/>
        <end position="169"/>
    </location>
</feature>
<evidence type="ECO:0000313" key="2">
    <source>
        <dbReference type="EMBL" id="KAK0743842.1"/>
    </source>
</evidence>
<gene>
    <name evidence="2" type="ORF">B0T18DRAFT_431041</name>
</gene>
<proteinExistence type="predicted"/>
<dbReference type="PROSITE" id="PS50011">
    <property type="entry name" value="PROTEIN_KINASE_DOM"/>
    <property type="match status" value="1"/>
</dbReference>
<sequence length="169" mass="18837">MPSSAQPEAAMEPNLLEHGETTNCCTVLLQEVEIYEALRQHPHPNIARYHGCYVGENGGFRGIYLQRYSATLKQRKPAVSEKEKRRLVRGIRDCVAHLHSLGLVHNDLNPSNVMVEGDVAVIIDFDSCRREGAAMGVKGPTPGWGEFTGYATLESDVRNLDQMERYLLG</sequence>
<dbReference type="PANTHER" id="PTHR13954:SF6">
    <property type="entry name" value="NON-SPECIFIC SERINE_THREONINE PROTEIN KINASE"/>
    <property type="match status" value="1"/>
</dbReference>